<evidence type="ECO:0000313" key="2">
    <source>
        <dbReference type="Proteomes" id="UP001062846"/>
    </source>
</evidence>
<keyword evidence="2" id="KW-1185">Reference proteome</keyword>
<name>A0ACC0M598_RHOML</name>
<gene>
    <name evidence="1" type="ORF">RHMOL_Rhmol10G0179800</name>
</gene>
<dbReference type="Proteomes" id="UP001062846">
    <property type="component" value="Chromosome 10"/>
</dbReference>
<organism evidence="1 2">
    <name type="scientific">Rhododendron molle</name>
    <name type="common">Chinese azalea</name>
    <name type="synonym">Azalea mollis</name>
    <dbReference type="NCBI Taxonomy" id="49168"/>
    <lineage>
        <taxon>Eukaryota</taxon>
        <taxon>Viridiplantae</taxon>
        <taxon>Streptophyta</taxon>
        <taxon>Embryophyta</taxon>
        <taxon>Tracheophyta</taxon>
        <taxon>Spermatophyta</taxon>
        <taxon>Magnoliopsida</taxon>
        <taxon>eudicotyledons</taxon>
        <taxon>Gunneridae</taxon>
        <taxon>Pentapetalae</taxon>
        <taxon>asterids</taxon>
        <taxon>Ericales</taxon>
        <taxon>Ericaceae</taxon>
        <taxon>Ericoideae</taxon>
        <taxon>Rhodoreae</taxon>
        <taxon>Rhododendron</taxon>
    </lineage>
</organism>
<protein>
    <submittedName>
        <fullName evidence="1">Uncharacterized protein</fullName>
    </submittedName>
</protein>
<proteinExistence type="predicted"/>
<comment type="caution">
    <text evidence="1">The sequence shown here is derived from an EMBL/GenBank/DDBJ whole genome shotgun (WGS) entry which is preliminary data.</text>
</comment>
<reference evidence="1" key="1">
    <citation type="submission" date="2022-02" db="EMBL/GenBank/DDBJ databases">
        <title>Plant Genome Project.</title>
        <authorList>
            <person name="Zhang R.-G."/>
        </authorList>
    </citation>
    <scope>NUCLEOTIDE SEQUENCE</scope>
    <source>
        <strain evidence="1">AT1</strain>
    </source>
</reference>
<sequence>MLYASRNMLHEPWKGANAPTVALHVDDKNVNVQTISMTLAYLYGHQSKLNDRLIVMLFVCLLLLLFFTFKYLIRVGCTKAITSQSSIMNIAFQDMLAVSCPKFIGIEIVLRKNLSQQRGSNYYLLPADGNRVLVATSRPHNGKKLEYILDRNFIIRYCSMFRIGTRFRWRKYKQFEDWLNSFINNPPRFIQPHLRVMNLLDPPAGGLGSQRKQEVLLSTFCNFLQKIPEFFRPYLFAPPHGIALVYSGYHVYHVKIENHELAFGWNDVIAEHNFGSKYTLLLGSMGHLMFDLFIFDEKGYQIKYPWTTTALIRQPNAPIGWDSIATQCQVTNSTFFTSCLVTTFRKFGDELRFMKKLSHGDLLALELRASIKDFLNEIGLHRMWLTTGQSTWEVQYTDGFLIGQGWNNFIAAHNLKCYDTLVFSVDWELKMHIMVFDELGREKTYNWY</sequence>
<dbReference type="EMBL" id="CM046397">
    <property type="protein sequence ID" value="KAI8535513.1"/>
    <property type="molecule type" value="Genomic_DNA"/>
</dbReference>
<evidence type="ECO:0000313" key="1">
    <source>
        <dbReference type="EMBL" id="KAI8535513.1"/>
    </source>
</evidence>
<accession>A0ACC0M598</accession>